<sequence length="116" mass="13040">MQSTIKLKISPVPEVPVQVDSALILQTIQAHADQVAYMIQAYHAREKVSRITVVPDSISNNAEVTTLKLRYVLEEFSACSAIDTLQQEKMTVTIHLDEKAGELELTGEYWPERDPD</sequence>
<protein>
    <submittedName>
        <fullName evidence="1">Uncharacterized protein</fullName>
    </submittedName>
</protein>
<dbReference type="AlphaFoldDB" id="A0A127VCW6"/>
<gene>
    <name evidence="1" type="ORF">AY601_2308</name>
</gene>
<reference evidence="1 2" key="1">
    <citation type="submission" date="2016-03" db="EMBL/GenBank/DDBJ databases">
        <title>Complete genome sequence of Pedobacter cryoconitis PAMC 27485.</title>
        <authorList>
            <person name="Lee J."/>
            <person name="Kim O.-S."/>
        </authorList>
    </citation>
    <scope>NUCLEOTIDE SEQUENCE [LARGE SCALE GENOMIC DNA]</scope>
    <source>
        <strain evidence="1 2">PAMC 27485</strain>
    </source>
</reference>
<accession>A0A127VCW6</accession>
<dbReference type="KEGG" id="pcm:AY601_2308"/>
<evidence type="ECO:0000313" key="1">
    <source>
        <dbReference type="EMBL" id="AMP99202.1"/>
    </source>
</evidence>
<dbReference type="OrthoDB" id="825882at2"/>
<dbReference type="Proteomes" id="UP000071561">
    <property type="component" value="Chromosome"/>
</dbReference>
<proteinExistence type="predicted"/>
<dbReference type="PATRIC" id="fig|188932.3.peg.2416"/>
<evidence type="ECO:0000313" key="2">
    <source>
        <dbReference type="Proteomes" id="UP000071561"/>
    </source>
</evidence>
<name>A0A127VCW6_9SPHI</name>
<organism evidence="1 2">
    <name type="scientific">Pedobacter cryoconitis</name>
    <dbReference type="NCBI Taxonomy" id="188932"/>
    <lineage>
        <taxon>Bacteria</taxon>
        <taxon>Pseudomonadati</taxon>
        <taxon>Bacteroidota</taxon>
        <taxon>Sphingobacteriia</taxon>
        <taxon>Sphingobacteriales</taxon>
        <taxon>Sphingobacteriaceae</taxon>
        <taxon>Pedobacter</taxon>
    </lineage>
</organism>
<keyword evidence="2" id="KW-1185">Reference proteome</keyword>
<dbReference type="RefSeq" id="WP_068400844.1">
    <property type="nucleotide sequence ID" value="NZ_CP014504.1"/>
</dbReference>
<dbReference type="EMBL" id="CP014504">
    <property type="protein sequence ID" value="AMP99202.1"/>
    <property type="molecule type" value="Genomic_DNA"/>
</dbReference>